<feature type="domain" description="DUF11" evidence="2">
    <location>
        <begin position="774"/>
        <end position="877"/>
    </location>
</feature>
<evidence type="ECO:0000259" key="4">
    <source>
        <dbReference type="Pfam" id="PF25778"/>
    </source>
</evidence>
<dbReference type="Pfam" id="PF25778">
    <property type="entry name" value="DUF7948"/>
    <property type="match status" value="1"/>
</dbReference>
<evidence type="ECO:0000313" key="5">
    <source>
        <dbReference type="EMBL" id="SHJ95642.1"/>
    </source>
</evidence>
<dbReference type="NCBIfam" id="TIGR01451">
    <property type="entry name" value="B_ant_repeat"/>
    <property type="match status" value="1"/>
</dbReference>
<feature type="signal peptide" evidence="1">
    <location>
        <begin position="1"/>
        <end position="38"/>
    </location>
</feature>
<dbReference type="Proteomes" id="UP000183994">
    <property type="component" value="Unassembled WGS sequence"/>
</dbReference>
<keyword evidence="1" id="KW-0732">Signal</keyword>
<feature type="domain" description="DUF7948" evidence="4">
    <location>
        <begin position="66"/>
        <end position="276"/>
    </location>
</feature>
<protein>
    <submittedName>
        <fullName evidence="5">Conserved repeat domain-containing protein</fullName>
    </submittedName>
</protein>
<dbReference type="OrthoDB" id="9793251at2"/>
<feature type="chain" id="PRO_5012816395" evidence="1">
    <location>
        <begin position="39"/>
        <end position="1409"/>
    </location>
</feature>
<dbReference type="InterPro" id="IPR052918">
    <property type="entry name" value="Motility_Chemotaxis_Reg"/>
</dbReference>
<name>A0A1M6NJB5_9BACT</name>
<gene>
    <name evidence="5" type="ORF">SAMN02745216_02601</name>
</gene>
<dbReference type="EMBL" id="FQZU01000015">
    <property type="protein sequence ID" value="SHJ95642.1"/>
    <property type="molecule type" value="Genomic_DNA"/>
</dbReference>
<dbReference type="Gene3D" id="2.60.40.10">
    <property type="entry name" value="Immunoglobulins"/>
    <property type="match status" value="2"/>
</dbReference>
<dbReference type="InterPro" id="IPR010620">
    <property type="entry name" value="SBBP_repeat"/>
</dbReference>
<evidence type="ECO:0000313" key="6">
    <source>
        <dbReference type="Proteomes" id="UP000183994"/>
    </source>
</evidence>
<evidence type="ECO:0000256" key="1">
    <source>
        <dbReference type="SAM" id="SignalP"/>
    </source>
</evidence>
<dbReference type="Pfam" id="PF01345">
    <property type="entry name" value="DUF11"/>
    <property type="match status" value="1"/>
</dbReference>
<dbReference type="NCBIfam" id="NF012200">
    <property type="entry name" value="choice_anch_D"/>
    <property type="match status" value="1"/>
</dbReference>
<accession>A0A1M6NJB5</accession>
<dbReference type="InterPro" id="IPR047589">
    <property type="entry name" value="DUF11_rpt"/>
</dbReference>
<dbReference type="Pfam" id="PF06739">
    <property type="entry name" value="SBBP"/>
    <property type="match status" value="3"/>
</dbReference>
<proteinExistence type="predicted"/>
<sequence>MCANTSLLPGRRMTNCVRPFLRLFWAAFLLTCVFPVFAHSTAQIAPDPPAQPKWAYDAVRRLPMTFEPNAGQAQDQVRFIARCPGAVLHFYDNAVDFCVEGGTGALGNQGGNTSGIRRTDRIRMRLDGARPSPQIEAVGRLPGKANYFTGNDPAQWKTGISTYRKVKYHSVYPGIDLVFYGNPRMLEYDFIVRPGADPSQIRIAFEGAKADSATPNGALEFSAPGGQRMLQHKPVIYQENGGLRQPVEGGCQKLGPGLYGFELASYDAARPLIIDPALQFSSYIGGTDEDIINADRVDGIAVDANGGVYIGGITTASDFPAISQISGAVYTSTMSKKYDAWVAKVHRSGAFLEWSTLLGGSGQDKVNALALNSNGDVVVVGKASSNFPEMSPLFSEGEFFAAQISGDGASLMFSTRFRGSGGGEASAVAVDSSGNICITGHTTAEDFPVTAGAYQSALNVDEAQFADDAFVIKINPTASMLLYSSYLGGSKTDWGRGVAVDGNGCIYVAGETMSTDFPTVSAYQGAHGGGSYDGFVAKLTANGSALEYSTYLGSDETGSGSASERCTAIVLDSSNRAYVTGVTTSTSFPTLNAVQNACGGGADAFVTEFSASGSELVFSTYLGGADADYGYALTLDPSGYIYAAGQTSSDGAGGDAFPLVDAIQSSYALGGDPNNNWWDGFVSIYTPGGAALDFSTYLGGNNWDSLTAIAVDALGDVYVGGNTTSQTYPVLGAIAFPGGAFPTQDSLQGTYDGIVAKISLGTPVFSDMELRLEEEADPVKVGQTLTYTFTVENKGPDMATDATLTGELSGVFDSVVLTPSSGTCTGGESFNCDLGDIDPASTATVTLTATPARIGTGGVEAFAFSDSGESNTDNNFVSEETDFTPASDLIPDPTFMVFPATETGGRSKLQTFTITNSASVNRSIGQVNFSGANAGEFIIDGDACSGETLSPGAQCSIVAALAPINSGDKEALLNIPSDDPAFPVVEIPVSGEGFVLGPPSIVLRKTGQTTSYATGDDGDLQKGMDWPEPRFQDNGDGTVTDLLTGLMWLKHSTCSAAIGIGTFYYGELTWQQALDFVAGINDGTYDISACGGYTADYTDWRLPNANEMKTLFCGEPTVSGSDLLTSWGFIPWHSPIGGEQRWWTSTSDVSYYSTAGLYGAVRLYPIKIRAKDPGPYSTSYTQAWPVRDAGVAPICAVARTGQTQCYDAANTEISCLGSGQDGELNSGVAPPSPRFIDHKDGTVTDFMTHLMWLQNASSQGERTWTSALARIQELNASSYLGYTDWRLPNSEEMASLLDHGNSDPTLPSDHPFSNVQRKYWTSTAYTAAWRLRLNMREGDFYGEDPSNYNYVWPVRGGAKDFYLVDAVAVLQILTMQERSMTSRIKDINDDGVIDLAEAIYIMQSLLEMR</sequence>
<evidence type="ECO:0000259" key="3">
    <source>
        <dbReference type="Pfam" id="PF07603"/>
    </source>
</evidence>
<evidence type="ECO:0000259" key="2">
    <source>
        <dbReference type="Pfam" id="PF01345"/>
    </source>
</evidence>
<dbReference type="SUPFAM" id="SSF63829">
    <property type="entry name" value="Calcium-dependent phosphotriesterase"/>
    <property type="match status" value="1"/>
</dbReference>
<dbReference type="STRING" id="1121393.SAMN02745216_02601"/>
<feature type="domain" description="Lcl C-terminal" evidence="3">
    <location>
        <begin position="1241"/>
        <end position="1355"/>
    </location>
</feature>
<dbReference type="InterPro" id="IPR001434">
    <property type="entry name" value="OmcB-like_DUF11"/>
</dbReference>
<keyword evidence="6" id="KW-1185">Reference proteome</keyword>
<dbReference type="InterPro" id="IPR011460">
    <property type="entry name" value="Lcl_C"/>
</dbReference>
<reference evidence="6" key="1">
    <citation type="submission" date="2016-11" db="EMBL/GenBank/DDBJ databases">
        <authorList>
            <person name="Varghese N."/>
            <person name="Submissions S."/>
        </authorList>
    </citation>
    <scope>NUCLEOTIDE SEQUENCE [LARGE SCALE GENOMIC DNA]</scope>
    <source>
        <strain evidence="6">DSM 16219</strain>
    </source>
</reference>
<dbReference type="InterPro" id="IPR013783">
    <property type="entry name" value="Ig-like_fold"/>
</dbReference>
<dbReference type="PANTHER" id="PTHR35580">
    <property type="entry name" value="CELL SURFACE GLYCOPROTEIN (S-LAYER PROTEIN)-LIKE PROTEIN"/>
    <property type="match status" value="1"/>
</dbReference>
<dbReference type="Pfam" id="PF07603">
    <property type="entry name" value="Lcl_C"/>
    <property type="match status" value="2"/>
</dbReference>
<dbReference type="InterPro" id="IPR057708">
    <property type="entry name" value="DUF7948"/>
</dbReference>
<feature type="domain" description="Lcl C-terminal" evidence="3">
    <location>
        <begin position="1037"/>
        <end position="1155"/>
    </location>
</feature>
<organism evidence="5 6">
    <name type="scientific">Desulfatibacillum alkenivorans DSM 16219</name>
    <dbReference type="NCBI Taxonomy" id="1121393"/>
    <lineage>
        <taxon>Bacteria</taxon>
        <taxon>Pseudomonadati</taxon>
        <taxon>Thermodesulfobacteriota</taxon>
        <taxon>Desulfobacteria</taxon>
        <taxon>Desulfobacterales</taxon>
        <taxon>Desulfatibacillaceae</taxon>
        <taxon>Desulfatibacillum</taxon>
    </lineage>
</organism>
<dbReference type="PANTHER" id="PTHR35580:SF1">
    <property type="entry name" value="PHYTASE-LIKE DOMAIN-CONTAINING PROTEIN"/>
    <property type="match status" value="1"/>
</dbReference>